<organism evidence="1 2">
    <name type="scientific">Pedobacter suwonensis</name>
    <dbReference type="NCBI Taxonomy" id="332999"/>
    <lineage>
        <taxon>Bacteria</taxon>
        <taxon>Pseudomonadati</taxon>
        <taxon>Bacteroidota</taxon>
        <taxon>Sphingobacteriia</taxon>
        <taxon>Sphingobacteriales</taxon>
        <taxon>Sphingobacteriaceae</taxon>
        <taxon>Pedobacter</taxon>
    </lineage>
</organism>
<keyword evidence="2" id="KW-1185">Reference proteome</keyword>
<proteinExistence type="predicted"/>
<evidence type="ECO:0000313" key="1">
    <source>
        <dbReference type="EMBL" id="SFA55715.1"/>
    </source>
</evidence>
<evidence type="ECO:0000313" key="2">
    <source>
        <dbReference type="Proteomes" id="UP000198836"/>
    </source>
</evidence>
<dbReference type="Proteomes" id="UP000198836">
    <property type="component" value="Unassembled WGS sequence"/>
</dbReference>
<accession>A0A1I0TV55</accession>
<name>A0A1I0TV55_9SPHI</name>
<dbReference type="AlphaFoldDB" id="A0A1I0TV55"/>
<sequence>MRAIQNLETEAISTVWNRFDDLIEIFVRMFLKHMDHSLHPTQVKSIRQLFKTYHIQIKTPKAKLKPLGFTIFGTACFHFVIENRHILLHSNIAIMVYSYR</sequence>
<dbReference type="EMBL" id="FOJM01000015">
    <property type="protein sequence ID" value="SFA55715.1"/>
    <property type="molecule type" value="Genomic_DNA"/>
</dbReference>
<protein>
    <submittedName>
        <fullName evidence="1">Uncharacterized protein</fullName>
    </submittedName>
</protein>
<gene>
    <name evidence="1" type="ORF">SAMN04488511_11527</name>
</gene>
<reference evidence="2" key="1">
    <citation type="submission" date="2016-10" db="EMBL/GenBank/DDBJ databases">
        <authorList>
            <person name="Varghese N."/>
            <person name="Submissions S."/>
        </authorList>
    </citation>
    <scope>NUCLEOTIDE SEQUENCE [LARGE SCALE GENOMIC DNA]</scope>
    <source>
        <strain evidence="2">DSM 18130</strain>
    </source>
</reference>